<evidence type="ECO:0000313" key="10">
    <source>
        <dbReference type="Proteomes" id="UP001652700"/>
    </source>
</evidence>
<evidence type="ECO:0000256" key="4">
    <source>
        <dbReference type="ARBA" id="ARBA00023098"/>
    </source>
</evidence>
<dbReference type="RefSeq" id="XP_050517062.1">
    <property type="nucleotide sequence ID" value="XM_050661105.1"/>
</dbReference>
<feature type="domain" description="AB hydrolase-1" evidence="8">
    <location>
        <begin position="77"/>
        <end position="202"/>
    </location>
</feature>
<protein>
    <recommendedName>
        <fullName evidence="6">Lipase</fullName>
    </recommendedName>
</protein>
<evidence type="ECO:0000256" key="6">
    <source>
        <dbReference type="PIRNR" id="PIRNR000862"/>
    </source>
</evidence>
<dbReference type="Proteomes" id="UP001652700">
    <property type="component" value="Unplaced"/>
</dbReference>
<keyword evidence="6" id="KW-0378">Hydrolase</keyword>
<keyword evidence="10" id="KW-1185">Reference proteome</keyword>
<evidence type="ECO:0000256" key="7">
    <source>
        <dbReference type="SAM" id="SignalP"/>
    </source>
</evidence>
<evidence type="ECO:0000256" key="5">
    <source>
        <dbReference type="ARBA" id="ARBA00023180"/>
    </source>
</evidence>
<dbReference type="InterPro" id="IPR029058">
    <property type="entry name" value="AB_hydrolase_fold"/>
</dbReference>
<organism evidence="9 10">
    <name type="scientific">Diabrotica virgifera virgifera</name>
    <name type="common">western corn rootworm</name>
    <dbReference type="NCBI Taxonomy" id="50390"/>
    <lineage>
        <taxon>Eukaryota</taxon>
        <taxon>Metazoa</taxon>
        <taxon>Ecdysozoa</taxon>
        <taxon>Arthropoda</taxon>
        <taxon>Hexapoda</taxon>
        <taxon>Insecta</taxon>
        <taxon>Pterygota</taxon>
        <taxon>Neoptera</taxon>
        <taxon>Endopterygota</taxon>
        <taxon>Coleoptera</taxon>
        <taxon>Polyphaga</taxon>
        <taxon>Cucujiformia</taxon>
        <taxon>Chrysomeloidea</taxon>
        <taxon>Chrysomelidae</taxon>
        <taxon>Galerucinae</taxon>
        <taxon>Diabroticina</taxon>
        <taxon>Diabroticites</taxon>
        <taxon>Diabrotica</taxon>
    </lineage>
</organism>
<name>A0ABM5L3P1_DIAVI</name>
<accession>A0ABM5L3P1</accession>
<dbReference type="PIRSF" id="PIRSF000862">
    <property type="entry name" value="Steryl_ester_lip"/>
    <property type="match status" value="1"/>
</dbReference>
<evidence type="ECO:0000313" key="9">
    <source>
        <dbReference type="EnsemblMetazoa" id="XP_050517062.1"/>
    </source>
</evidence>
<dbReference type="InterPro" id="IPR025483">
    <property type="entry name" value="Lipase_euk"/>
</dbReference>
<reference evidence="9" key="1">
    <citation type="submission" date="2025-05" db="UniProtKB">
        <authorList>
            <consortium name="EnsemblMetazoa"/>
        </authorList>
    </citation>
    <scope>IDENTIFICATION</scope>
</reference>
<dbReference type="EnsemblMetazoa" id="XM_050661105.1">
    <property type="protein sequence ID" value="XP_050517062.1"/>
    <property type="gene ID" value="LOC126891825"/>
</dbReference>
<dbReference type="SUPFAM" id="SSF53474">
    <property type="entry name" value="alpha/beta-Hydrolases"/>
    <property type="match status" value="1"/>
</dbReference>
<evidence type="ECO:0000256" key="1">
    <source>
        <dbReference type="ARBA" id="ARBA00010701"/>
    </source>
</evidence>
<proteinExistence type="inferred from homology"/>
<keyword evidence="5" id="KW-0325">Glycoprotein</keyword>
<dbReference type="InterPro" id="IPR000073">
    <property type="entry name" value="AB_hydrolase_1"/>
</dbReference>
<keyword evidence="2 7" id="KW-0732">Signal</keyword>
<evidence type="ECO:0000256" key="3">
    <source>
        <dbReference type="ARBA" id="ARBA00022963"/>
    </source>
</evidence>
<comment type="similarity">
    <text evidence="1 6">Belongs to the AB hydrolase superfamily. Lipase family.</text>
</comment>
<dbReference type="Gene3D" id="3.40.50.1820">
    <property type="entry name" value="alpha/beta hydrolase"/>
    <property type="match status" value="1"/>
</dbReference>
<keyword evidence="4" id="KW-0443">Lipid metabolism</keyword>
<dbReference type="Pfam" id="PF00561">
    <property type="entry name" value="Abhydrolase_1"/>
    <property type="match status" value="1"/>
</dbReference>
<feature type="chain" id="PRO_5045944203" description="Lipase" evidence="7">
    <location>
        <begin position="20"/>
        <end position="401"/>
    </location>
</feature>
<feature type="signal peptide" evidence="7">
    <location>
        <begin position="1"/>
        <end position="19"/>
    </location>
</feature>
<sequence length="401" mass="46385">MMKLFLILAIPFMVVTVKPWKMKMKEYPYADMNLEQKVAHDGYPLEQYQVRTKDNYYLTIFRIPYGKRSTNSTQRSPVLLIPGMGASVDMFVLLGPGKALAYFLADSGYDVWLLNGRGCWKSQRHKFYNLNKHRQYWKYSFHEIAIHDLAKNIDFVLDKTKQKPFLIGHSQGNTCMFVLLAMKPEYNDKIKMGVAYGPSYKIVVDNVIVTFIIYSVEMIEKLYAFLGADELSLIPDFMAIFRILCKEQTFFITLCYLGLHVVGTHPSELIDKELMPVIIGAVPRQSAMQMFHYLQIAKRGIFAQYNYGPKRNMQRYNSSIPPIYDINKITACTAIFYAEKDDITTVKGALETIDILPNVCYSHKVEYPKFNHIDFIFANNASELVYKPTVDLFRKYDAGHI</sequence>
<evidence type="ECO:0000259" key="8">
    <source>
        <dbReference type="Pfam" id="PF00561"/>
    </source>
</evidence>
<dbReference type="PANTHER" id="PTHR11005">
    <property type="entry name" value="LYSOSOMAL ACID LIPASE-RELATED"/>
    <property type="match status" value="1"/>
</dbReference>
<evidence type="ECO:0000256" key="2">
    <source>
        <dbReference type="ARBA" id="ARBA00022729"/>
    </source>
</evidence>
<dbReference type="GeneID" id="126891825"/>
<keyword evidence="3 6" id="KW-0442">Lipid degradation</keyword>